<keyword evidence="2" id="KW-0560">Oxidoreductase</keyword>
<comment type="caution">
    <text evidence="2">The sequence shown here is derived from an EMBL/GenBank/DDBJ whole genome shotgun (WGS) entry which is preliminary data.</text>
</comment>
<keyword evidence="3" id="KW-1185">Reference proteome</keyword>
<accession>A0A8J4M3X0</accession>
<evidence type="ECO:0000313" key="3">
    <source>
        <dbReference type="Proteomes" id="UP000677918"/>
    </source>
</evidence>
<evidence type="ECO:0000259" key="1">
    <source>
        <dbReference type="PROSITE" id="PS51725"/>
    </source>
</evidence>
<dbReference type="Pfam" id="PF03992">
    <property type="entry name" value="ABM"/>
    <property type="match status" value="1"/>
</dbReference>
<dbReference type="InterPro" id="IPR011008">
    <property type="entry name" value="Dimeric_a/b-barrel"/>
</dbReference>
<dbReference type="Proteomes" id="UP000677918">
    <property type="component" value="Unassembled WGS sequence"/>
</dbReference>
<dbReference type="PANTHER" id="PTHR34474">
    <property type="entry name" value="SIGNAL TRANSDUCTION PROTEIN TRAP"/>
    <property type="match status" value="1"/>
</dbReference>
<organism evidence="2 3">
    <name type="scientific">Xylanibacillus composti</name>
    <dbReference type="NCBI Taxonomy" id="1572762"/>
    <lineage>
        <taxon>Bacteria</taxon>
        <taxon>Bacillati</taxon>
        <taxon>Bacillota</taxon>
        <taxon>Bacilli</taxon>
        <taxon>Bacillales</taxon>
        <taxon>Paenibacillaceae</taxon>
        <taxon>Xylanibacillus</taxon>
    </lineage>
</organism>
<proteinExistence type="predicted"/>
<dbReference type="PROSITE" id="PS51725">
    <property type="entry name" value="ABM"/>
    <property type="match status" value="1"/>
</dbReference>
<dbReference type="GO" id="GO:0004497">
    <property type="term" value="F:monooxygenase activity"/>
    <property type="evidence" value="ECO:0007669"/>
    <property type="project" value="UniProtKB-KW"/>
</dbReference>
<evidence type="ECO:0000313" key="2">
    <source>
        <dbReference type="EMBL" id="GIQ70520.1"/>
    </source>
</evidence>
<keyword evidence="2" id="KW-0503">Monooxygenase</keyword>
<dbReference type="PANTHER" id="PTHR34474:SF1">
    <property type="entry name" value="HEME-DEGRADING MONOOXYGENASE HMOA"/>
    <property type="match status" value="1"/>
</dbReference>
<sequence>MFIQIRTITVKEGYAEQVTERFSGDSPMDKMEGLLDRTIMVNRKKQEHEEVVVMVRWESIEAWKNWEKSDVHIQGHRENRGKPKPDYIISTTVNMYEVAAVKPGTATA</sequence>
<dbReference type="InterPro" id="IPR050404">
    <property type="entry name" value="Heme-degrading_MO"/>
</dbReference>
<reference evidence="2" key="1">
    <citation type="submission" date="2021-04" db="EMBL/GenBank/DDBJ databases">
        <title>Draft genome sequence of Xylanibacillus composti strain K13.</title>
        <authorList>
            <person name="Uke A."/>
            <person name="Chhe C."/>
            <person name="Baramee S."/>
            <person name="Kosugi A."/>
        </authorList>
    </citation>
    <scope>NUCLEOTIDE SEQUENCE</scope>
    <source>
        <strain evidence="2">K13</strain>
    </source>
</reference>
<dbReference type="SUPFAM" id="SSF54909">
    <property type="entry name" value="Dimeric alpha+beta barrel"/>
    <property type="match status" value="1"/>
</dbReference>
<protein>
    <submittedName>
        <fullName evidence="2">Heme-degrading monooxygenase HmoA</fullName>
    </submittedName>
</protein>
<name>A0A8J4M3X0_9BACL</name>
<dbReference type="InterPro" id="IPR007138">
    <property type="entry name" value="ABM_dom"/>
</dbReference>
<feature type="domain" description="ABM" evidence="1">
    <location>
        <begin position="2"/>
        <end position="95"/>
    </location>
</feature>
<dbReference type="Gene3D" id="3.30.70.100">
    <property type="match status" value="1"/>
</dbReference>
<gene>
    <name evidence="2" type="primary">hmoA</name>
    <name evidence="2" type="ORF">XYCOK13_33440</name>
</gene>
<dbReference type="EMBL" id="BOVK01000050">
    <property type="protein sequence ID" value="GIQ70520.1"/>
    <property type="molecule type" value="Genomic_DNA"/>
</dbReference>
<dbReference type="RefSeq" id="WP_213413336.1">
    <property type="nucleotide sequence ID" value="NZ_BOVK01000050.1"/>
</dbReference>
<dbReference type="AlphaFoldDB" id="A0A8J4M3X0"/>